<accession>A0A1U9NMZ0</accession>
<protein>
    <submittedName>
        <fullName evidence="1">Cell wall-associated polypeptide CWBP200</fullName>
    </submittedName>
</protein>
<dbReference type="NCBIfam" id="TIGR03696">
    <property type="entry name" value="Rhs_assc_core"/>
    <property type="match status" value="1"/>
</dbReference>
<dbReference type="KEGG" id="alus:STSP2_02354"/>
<dbReference type="EMBL" id="CP019791">
    <property type="protein sequence ID" value="AQT69167.1"/>
    <property type="molecule type" value="Genomic_DNA"/>
</dbReference>
<evidence type="ECO:0000313" key="1">
    <source>
        <dbReference type="EMBL" id="AQT69167.1"/>
    </source>
</evidence>
<sequence length="153" mass="17134">MTVSGLAVYYWYHYDGLGSVVALSNSSGSIVEKYSYDAFGVTTIHSPVNGIWGDGDDVTLSSSAYGNPYMYTGRRYDPETGLYYYRARMYSPTLGRFLQPDPIGYADGMNMYTYVGNNPLNFVDPWGLCGKDHDEAETEEILAEVRAFPWHPS</sequence>
<gene>
    <name evidence="1" type="primary">wapA_10</name>
    <name evidence="1" type="ORF">STSP2_02354</name>
</gene>
<organism evidence="1 2">
    <name type="scientific">Anaerohalosphaera lusitana</name>
    <dbReference type="NCBI Taxonomy" id="1936003"/>
    <lineage>
        <taxon>Bacteria</taxon>
        <taxon>Pseudomonadati</taxon>
        <taxon>Planctomycetota</taxon>
        <taxon>Phycisphaerae</taxon>
        <taxon>Sedimentisphaerales</taxon>
        <taxon>Anaerohalosphaeraceae</taxon>
        <taxon>Anaerohalosphaera</taxon>
    </lineage>
</organism>
<name>A0A1U9NMZ0_9BACT</name>
<proteinExistence type="predicted"/>
<dbReference type="PANTHER" id="PTHR32305">
    <property type="match status" value="1"/>
</dbReference>
<dbReference type="STRING" id="1936003.STSP2_02354"/>
<dbReference type="Gene3D" id="2.180.10.10">
    <property type="entry name" value="RHS repeat-associated core"/>
    <property type="match status" value="1"/>
</dbReference>
<evidence type="ECO:0000313" key="2">
    <source>
        <dbReference type="Proteomes" id="UP000189674"/>
    </source>
</evidence>
<dbReference type="InterPro" id="IPR050708">
    <property type="entry name" value="T6SS_VgrG/RHS"/>
</dbReference>
<dbReference type="InterPro" id="IPR022385">
    <property type="entry name" value="Rhs_assc_core"/>
</dbReference>
<reference evidence="2" key="1">
    <citation type="submission" date="2017-02" db="EMBL/GenBank/DDBJ databases">
        <title>Comparative genomics and description of representatives of a novel lineage of planctomycetes thriving in anoxic sediments.</title>
        <authorList>
            <person name="Spring S."/>
            <person name="Bunk B."/>
            <person name="Sproer C."/>
        </authorList>
    </citation>
    <scope>NUCLEOTIDE SEQUENCE [LARGE SCALE GENOMIC DNA]</scope>
    <source>
        <strain evidence="2">ST-NAGAB-D1</strain>
    </source>
</reference>
<dbReference type="AlphaFoldDB" id="A0A1U9NMZ0"/>
<dbReference type="Proteomes" id="UP000189674">
    <property type="component" value="Chromosome"/>
</dbReference>
<keyword evidence="2" id="KW-1185">Reference proteome</keyword>
<dbReference type="PANTHER" id="PTHR32305:SF15">
    <property type="entry name" value="PROTEIN RHSA-RELATED"/>
    <property type="match status" value="1"/>
</dbReference>